<keyword evidence="2" id="KW-0812">Transmembrane</keyword>
<comment type="caution">
    <text evidence="3">The sequence shown here is derived from an EMBL/GenBank/DDBJ whole genome shotgun (WGS) entry which is preliminary data.</text>
</comment>
<dbReference type="OMA" id="VYAYHES"/>
<protein>
    <submittedName>
        <fullName evidence="3">Uncharacterized protein</fullName>
    </submittedName>
</protein>
<keyword evidence="2" id="KW-1133">Transmembrane helix</keyword>
<dbReference type="AlphaFoldDB" id="A0A813GRJ0"/>
<organism evidence="3 4">
    <name type="scientific">Polarella glacialis</name>
    <name type="common">Dinoflagellate</name>
    <dbReference type="NCBI Taxonomy" id="89957"/>
    <lineage>
        <taxon>Eukaryota</taxon>
        <taxon>Sar</taxon>
        <taxon>Alveolata</taxon>
        <taxon>Dinophyceae</taxon>
        <taxon>Suessiales</taxon>
        <taxon>Suessiaceae</taxon>
        <taxon>Polarella</taxon>
    </lineage>
</organism>
<proteinExistence type="predicted"/>
<evidence type="ECO:0000256" key="2">
    <source>
        <dbReference type="SAM" id="Phobius"/>
    </source>
</evidence>
<dbReference type="Proteomes" id="UP000654075">
    <property type="component" value="Unassembled WGS sequence"/>
</dbReference>
<keyword evidence="2" id="KW-0472">Membrane</keyword>
<feature type="transmembrane region" description="Helical" evidence="2">
    <location>
        <begin position="133"/>
        <end position="152"/>
    </location>
</feature>
<name>A0A813GRJ0_POLGL</name>
<feature type="region of interest" description="Disordered" evidence="1">
    <location>
        <begin position="1"/>
        <end position="42"/>
    </location>
</feature>
<feature type="transmembrane region" description="Helical" evidence="2">
    <location>
        <begin position="189"/>
        <end position="208"/>
    </location>
</feature>
<keyword evidence="4" id="KW-1185">Reference proteome</keyword>
<evidence type="ECO:0000313" key="3">
    <source>
        <dbReference type="EMBL" id="CAE8627669.1"/>
    </source>
</evidence>
<evidence type="ECO:0000313" key="4">
    <source>
        <dbReference type="Proteomes" id="UP000654075"/>
    </source>
</evidence>
<reference evidence="3" key="1">
    <citation type="submission" date="2021-02" db="EMBL/GenBank/DDBJ databases">
        <authorList>
            <person name="Dougan E. K."/>
            <person name="Rhodes N."/>
            <person name="Thang M."/>
            <person name="Chan C."/>
        </authorList>
    </citation>
    <scope>NUCLEOTIDE SEQUENCE</scope>
</reference>
<feature type="transmembrane region" description="Helical" evidence="2">
    <location>
        <begin position="159"/>
        <end position="177"/>
    </location>
</feature>
<evidence type="ECO:0000256" key="1">
    <source>
        <dbReference type="SAM" id="MobiDB-lite"/>
    </source>
</evidence>
<dbReference type="OrthoDB" id="10679533at2759"/>
<dbReference type="EMBL" id="CAJNNV010029234">
    <property type="protein sequence ID" value="CAE8627669.1"/>
    <property type="molecule type" value="Genomic_DNA"/>
</dbReference>
<sequence>MSTPFATNPGLVASQAASRQFPPRRTSLFGGGGGASTEPSPAVQEPFGGNLARDPFLTQMLSQDRPTNQRVLPQRPLMQDVGRDPFMTAAGQAQGQAWDFKANLRSEIQQGSKAIRRLLGPGDPDRTVLSRNILVAAPFLIFVWVLSMWCHLRHYSPEACVGLTIVLAVGSVSLLLQGYTGKSNSSVPLLPLGCLCLLAVSGGLFFGLQGWDYHWRQIWWSHTGSTSVGRTASTPASSQIDAALIDFWESEATFLRRNDTSVDPTRGAGYKDQHFYCVAPIMSPQTAGTAMGLVNFWAIGVDCCQTLGSFTCDASRDVAGGYGMVMLDGGMPCPGCNVDQFQLAVKKAEAEHKLVSAQGALFLRWTDKPREMRLHMLLLGLHYMWLSIVCGSLILVTLSGFAWYYGIGTQRSAESEGSLHDNARLQSEVVK</sequence>
<gene>
    <name evidence="3" type="ORF">PGLA1383_LOCUS44399</name>
</gene>
<accession>A0A813GRJ0</accession>
<feature type="transmembrane region" description="Helical" evidence="2">
    <location>
        <begin position="377"/>
        <end position="405"/>
    </location>
</feature>